<feature type="region of interest" description="Disordered" evidence="1">
    <location>
        <begin position="1"/>
        <end position="46"/>
    </location>
</feature>
<reference evidence="3" key="1">
    <citation type="submission" date="2013-05" db="EMBL/GenBank/DDBJ databases">
        <title>The Genome sequence of Mucor circinelloides f. circinelloides 1006PhL.</title>
        <authorList>
            <consortium name="The Broad Institute Genomics Platform"/>
            <person name="Cuomo C."/>
            <person name="Earl A."/>
            <person name="Findley K."/>
            <person name="Lee S.C."/>
            <person name="Walker B."/>
            <person name="Young S."/>
            <person name="Zeng Q."/>
            <person name="Gargeya S."/>
            <person name="Fitzgerald M."/>
            <person name="Haas B."/>
            <person name="Abouelleil A."/>
            <person name="Allen A.W."/>
            <person name="Alvarado L."/>
            <person name="Arachchi H.M."/>
            <person name="Berlin A.M."/>
            <person name="Chapman S.B."/>
            <person name="Gainer-Dewar J."/>
            <person name="Goldberg J."/>
            <person name="Griggs A."/>
            <person name="Gujja S."/>
            <person name="Hansen M."/>
            <person name="Howarth C."/>
            <person name="Imamovic A."/>
            <person name="Ireland A."/>
            <person name="Larimer J."/>
            <person name="McCowan C."/>
            <person name="Murphy C."/>
            <person name="Pearson M."/>
            <person name="Poon T.W."/>
            <person name="Priest M."/>
            <person name="Roberts A."/>
            <person name="Saif S."/>
            <person name="Shea T."/>
            <person name="Sisk P."/>
            <person name="Sykes S."/>
            <person name="Wortman J."/>
            <person name="Nusbaum C."/>
            <person name="Birren B."/>
        </authorList>
    </citation>
    <scope>NUCLEOTIDE SEQUENCE [LARGE SCALE GENOMIC DNA]</scope>
    <source>
        <strain evidence="3">1006PhL</strain>
    </source>
</reference>
<feature type="region of interest" description="Disordered" evidence="1">
    <location>
        <begin position="206"/>
        <end position="241"/>
    </location>
</feature>
<dbReference type="InParanoid" id="S2JT30"/>
<dbReference type="VEuPathDB" id="FungiDB:HMPREF1544_07377"/>
<gene>
    <name evidence="2" type="ORF">HMPREF1544_07377</name>
</gene>
<dbReference type="Proteomes" id="UP000014254">
    <property type="component" value="Unassembled WGS sequence"/>
</dbReference>
<protein>
    <submittedName>
        <fullName evidence="2">Uncharacterized protein</fullName>
    </submittedName>
</protein>
<proteinExistence type="predicted"/>
<organism evidence="2 3">
    <name type="scientific">Mucor circinelloides f. circinelloides (strain 1006PhL)</name>
    <name type="common">Mucormycosis agent</name>
    <name type="synonym">Calyptromyces circinelloides</name>
    <dbReference type="NCBI Taxonomy" id="1220926"/>
    <lineage>
        <taxon>Eukaryota</taxon>
        <taxon>Fungi</taxon>
        <taxon>Fungi incertae sedis</taxon>
        <taxon>Mucoromycota</taxon>
        <taxon>Mucoromycotina</taxon>
        <taxon>Mucoromycetes</taxon>
        <taxon>Mucorales</taxon>
        <taxon>Mucorineae</taxon>
        <taxon>Mucoraceae</taxon>
        <taxon>Mucor</taxon>
    </lineage>
</organism>
<dbReference type="OrthoDB" id="2285768at2759"/>
<keyword evidence="3" id="KW-1185">Reference proteome</keyword>
<dbReference type="OMA" id="QHTKSEY"/>
<evidence type="ECO:0000313" key="2">
    <source>
        <dbReference type="EMBL" id="EPB85878.1"/>
    </source>
</evidence>
<dbReference type="EMBL" id="KE124002">
    <property type="protein sequence ID" value="EPB85878.1"/>
    <property type="molecule type" value="Genomic_DNA"/>
</dbReference>
<sequence>MATTARANTTSTSNTRWWWKKSSSNRSKKAPPSIKSSVPSSVNGADENASMFSLYSYGESLFAPSSVHNISSSIRGQHTKSEYSGVSDVESTASIISKPWISKNIIALDSDQALKHDEVADASDDEEDGEDGEDVDSFVSGSLSYSLPLANNASSSVEILGYSKASMENLSFTPPTSSSAPRRGSLVDYIVNKPLHGKLKAGFGRLVGNKSHNHSHSDSIQQRGLSPLPTSETATRRRSYG</sequence>
<dbReference type="AlphaFoldDB" id="S2JT30"/>
<evidence type="ECO:0000313" key="3">
    <source>
        <dbReference type="Proteomes" id="UP000014254"/>
    </source>
</evidence>
<name>S2JT30_MUCC1</name>
<evidence type="ECO:0000256" key="1">
    <source>
        <dbReference type="SAM" id="MobiDB-lite"/>
    </source>
</evidence>
<feature type="compositionally biased region" description="Polar residues" evidence="1">
    <location>
        <begin position="218"/>
        <end position="233"/>
    </location>
</feature>
<accession>S2JT30</accession>
<feature type="compositionally biased region" description="Low complexity" evidence="1">
    <location>
        <begin position="1"/>
        <end position="41"/>
    </location>
</feature>